<keyword evidence="4" id="KW-0574">Periplasm</keyword>
<evidence type="ECO:0000313" key="8">
    <source>
        <dbReference type="EMBL" id="CAG5081378.1"/>
    </source>
</evidence>
<evidence type="ECO:0000256" key="4">
    <source>
        <dbReference type="ARBA" id="ARBA00022764"/>
    </source>
</evidence>
<evidence type="ECO:0000256" key="5">
    <source>
        <dbReference type="ARBA" id="ARBA00022801"/>
    </source>
</evidence>
<dbReference type="SUPFAM" id="SSF55166">
    <property type="entry name" value="Hedgehog/DD-peptidase"/>
    <property type="match status" value="1"/>
</dbReference>
<keyword evidence="7" id="KW-0482">Metalloprotease</keyword>
<dbReference type="AlphaFoldDB" id="A0A916JMQ8"/>
<keyword evidence="2" id="KW-0479">Metal-binding</keyword>
<name>A0A916JMQ8_9FLAO</name>
<evidence type="ECO:0000256" key="7">
    <source>
        <dbReference type="ARBA" id="ARBA00023049"/>
    </source>
</evidence>
<dbReference type="Gene3D" id="3.30.1380.10">
    <property type="match status" value="1"/>
</dbReference>
<dbReference type="GO" id="GO:0030288">
    <property type="term" value="C:outer membrane-bounded periplasmic space"/>
    <property type="evidence" value="ECO:0007669"/>
    <property type="project" value="InterPro"/>
</dbReference>
<proteinExistence type="predicted"/>
<dbReference type="RefSeq" id="WP_258541810.1">
    <property type="nucleotide sequence ID" value="NZ_OU015584.1"/>
</dbReference>
<dbReference type="InterPro" id="IPR005073">
    <property type="entry name" value="Peptidase_M74"/>
</dbReference>
<evidence type="ECO:0000256" key="6">
    <source>
        <dbReference type="ARBA" id="ARBA00022833"/>
    </source>
</evidence>
<evidence type="ECO:0000256" key="2">
    <source>
        <dbReference type="ARBA" id="ARBA00022723"/>
    </source>
</evidence>
<evidence type="ECO:0008006" key="10">
    <source>
        <dbReference type="Google" id="ProtNLM"/>
    </source>
</evidence>
<sequence length="257" mass="29428">MKPIWMLTCSLVFLSCDAQTAQETEHVTKETSEEISRVEQYYLNNKGNDQPSQSKGSVSNGSLENGKLLPFSGTNYQYFDTTSYLMGRGFMNDKVKTTVLSTYQRCEKEISGRHFYLMECANQNGGKIFPHRTHQNGLSVDFMMPLNQNNKPYYDLDKLGGQHYLLAFDYEGRYLDDPSIQIDFEVVAKHLLLLEQQANEVGLKIKKVIIHTELKDELYAGKYGQQLKSSNIYVVKALSPLINALHDDHYHVDFESL</sequence>
<evidence type="ECO:0000256" key="1">
    <source>
        <dbReference type="ARBA" id="ARBA00022670"/>
    </source>
</evidence>
<dbReference type="GO" id="GO:0006508">
    <property type="term" value="P:proteolysis"/>
    <property type="evidence" value="ECO:0007669"/>
    <property type="project" value="UniProtKB-KW"/>
</dbReference>
<keyword evidence="9" id="KW-1185">Reference proteome</keyword>
<dbReference type="InterPro" id="IPR009045">
    <property type="entry name" value="Zn_M74/Hedgehog-like"/>
</dbReference>
<dbReference type="Proteomes" id="UP000683507">
    <property type="component" value="Chromosome"/>
</dbReference>
<evidence type="ECO:0000313" key="9">
    <source>
        <dbReference type="Proteomes" id="UP000683507"/>
    </source>
</evidence>
<keyword evidence="6" id="KW-0862">Zinc</keyword>
<keyword evidence="5" id="KW-0378">Hydrolase</keyword>
<dbReference type="Pfam" id="PF03411">
    <property type="entry name" value="Peptidase_M74"/>
    <property type="match status" value="1"/>
</dbReference>
<dbReference type="GO" id="GO:0046872">
    <property type="term" value="F:metal ion binding"/>
    <property type="evidence" value="ECO:0007669"/>
    <property type="project" value="UniProtKB-KW"/>
</dbReference>
<keyword evidence="3" id="KW-0732">Signal</keyword>
<dbReference type="KEGG" id="ptan:CRYO30217_01613"/>
<evidence type="ECO:0000256" key="3">
    <source>
        <dbReference type="ARBA" id="ARBA00022729"/>
    </source>
</evidence>
<dbReference type="EMBL" id="OU015584">
    <property type="protein sequence ID" value="CAG5081378.1"/>
    <property type="molecule type" value="Genomic_DNA"/>
</dbReference>
<dbReference type="GO" id="GO:0004252">
    <property type="term" value="F:serine-type endopeptidase activity"/>
    <property type="evidence" value="ECO:0007669"/>
    <property type="project" value="InterPro"/>
</dbReference>
<dbReference type="GO" id="GO:0008237">
    <property type="term" value="F:metallopeptidase activity"/>
    <property type="evidence" value="ECO:0007669"/>
    <property type="project" value="UniProtKB-KW"/>
</dbReference>
<accession>A0A916JMQ8</accession>
<reference evidence="8" key="1">
    <citation type="submission" date="2021-04" db="EMBL/GenBank/DDBJ databases">
        <authorList>
            <person name="Rodrigo-Torres L."/>
            <person name="Arahal R. D."/>
            <person name="Lucena T."/>
        </authorList>
    </citation>
    <scope>NUCLEOTIDE SEQUENCE</scope>
    <source>
        <strain evidence="8">AS29M-1</strain>
    </source>
</reference>
<gene>
    <name evidence="8" type="ORF">CRYO30217_01613</name>
</gene>
<protein>
    <recommendedName>
        <fullName evidence="10">Replication initiation protein</fullName>
    </recommendedName>
</protein>
<keyword evidence="1" id="KW-0645">Protease</keyword>
<dbReference type="PROSITE" id="PS51257">
    <property type="entry name" value="PROKAR_LIPOPROTEIN"/>
    <property type="match status" value="1"/>
</dbReference>
<organism evidence="8 9">
    <name type="scientific">Parvicella tangerina</name>
    <dbReference type="NCBI Taxonomy" id="2829795"/>
    <lineage>
        <taxon>Bacteria</taxon>
        <taxon>Pseudomonadati</taxon>
        <taxon>Bacteroidota</taxon>
        <taxon>Flavobacteriia</taxon>
        <taxon>Flavobacteriales</taxon>
        <taxon>Parvicellaceae</taxon>
        <taxon>Parvicella</taxon>
    </lineage>
</organism>